<dbReference type="RefSeq" id="WP_284386510.1">
    <property type="nucleotide sequence ID" value="NZ_BSNK01000001.1"/>
</dbReference>
<gene>
    <name evidence="3" type="ORF">GCM10007853_00930</name>
</gene>
<dbReference type="EMBL" id="BSNK01000001">
    <property type="protein sequence ID" value="GLQ22219.1"/>
    <property type="molecule type" value="Genomic_DNA"/>
</dbReference>
<dbReference type="HAMAP" id="MF_00048">
    <property type="entry name" value="UPF0102"/>
    <property type="match status" value="1"/>
</dbReference>
<evidence type="ECO:0000256" key="2">
    <source>
        <dbReference type="HAMAP-Rule" id="MF_00048"/>
    </source>
</evidence>
<organism evidence="3 4">
    <name type="scientific">Algimonas ampicilliniresistens</name>
    <dbReference type="NCBI Taxonomy" id="1298735"/>
    <lineage>
        <taxon>Bacteria</taxon>
        <taxon>Pseudomonadati</taxon>
        <taxon>Pseudomonadota</taxon>
        <taxon>Alphaproteobacteria</taxon>
        <taxon>Maricaulales</taxon>
        <taxon>Robiginitomaculaceae</taxon>
        <taxon>Algimonas</taxon>
    </lineage>
</organism>
<dbReference type="SUPFAM" id="SSF52980">
    <property type="entry name" value="Restriction endonuclease-like"/>
    <property type="match status" value="1"/>
</dbReference>
<evidence type="ECO:0000256" key="1">
    <source>
        <dbReference type="ARBA" id="ARBA00006738"/>
    </source>
</evidence>
<proteinExistence type="inferred from homology"/>
<dbReference type="Pfam" id="PF02021">
    <property type="entry name" value="UPF0102"/>
    <property type="match status" value="1"/>
</dbReference>
<sequence length="123" mass="14589">MVKLQKQRAERAGRRAERLVALYLRLTGHRILAHRFKTRSGEIDLIARRRKTLIFIEVKQRARAEHAVDPVTARSEERIIRAGEVFLSRNPRYVEEAFALRYDVVIVTGIWRIRHQTDVFRGW</sequence>
<comment type="similarity">
    <text evidence="1 2">Belongs to the UPF0102 family.</text>
</comment>
<dbReference type="InterPro" id="IPR011335">
    <property type="entry name" value="Restrct_endonuc-II-like"/>
</dbReference>
<comment type="caution">
    <text evidence="3">The sequence shown here is derived from an EMBL/GenBank/DDBJ whole genome shotgun (WGS) entry which is preliminary data.</text>
</comment>
<reference evidence="3" key="2">
    <citation type="submission" date="2023-01" db="EMBL/GenBank/DDBJ databases">
        <title>Draft genome sequence of Algimonas ampicilliniresistens strain NBRC 108219.</title>
        <authorList>
            <person name="Sun Q."/>
            <person name="Mori K."/>
        </authorList>
    </citation>
    <scope>NUCLEOTIDE SEQUENCE</scope>
    <source>
        <strain evidence="3">NBRC 108219</strain>
    </source>
</reference>
<reference evidence="3" key="1">
    <citation type="journal article" date="2014" name="Int. J. Syst. Evol. Microbiol.">
        <title>Complete genome of a new Firmicutes species belonging to the dominant human colonic microbiota ('Ruminococcus bicirculans') reveals two chromosomes and a selective capacity to utilize plant glucans.</title>
        <authorList>
            <consortium name="NISC Comparative Sequencing Program"/>
            <person name="Wegmann U."/>
            <person name="Louis P."/>
            <person name="Goesmann A."/>
            <person name="Henrissat B."/>
            <person name="Duncan S.H."/>
            <person name="Flint H.J."/>
        </authorList>
    </citation>
    <scope>NUCLEOTIDE SEQUENCE</scope>
    <source>
        <strain evidence="3">NBRC 108219</strain>
    </source>
</reference>
<keyword evidence="4" id="KW-1185">Reference proteome</keyword>
<evidence type="ECO:0000313" key="4">
    <source>
        <dbReference type="Proteomes" id="UP001161391"/>
    </source>
</evidence>
<protein>
    <recommendedName>
        <fullName evidence="2">UPF0102 protein GCM10007853_00930</fullName>
    </recommendedName>
</protein>
<dbReference type="PANTHER" id="PTHR34039">
    <property type="entry name" value="UPF0102 PROTEIN YRAN"/>
    <property type="match status" value="1"/>
</dbReference>
<dbReference type="Gene3D" id="3.40.1350.10">
    <property type="match status" value="1"/>
</dbReference>
<dbReference type="PANTHER" id="PTHR34039:SF1">
    <property type="entry name" value="UPF0102 PROTEIN YRAN"/>
    <property type="match status" value="1"/>
</dbReference>
<accession>A0ABQ5V3X7</accession>
<evidence type="ECO:0000313" key="3">
    <source>
        <dbReference type="EMBL" id="GLQ22219.1"/>
    </source>
</evidence>
<dbReference type="Proteomes" id="UP001161391">
    <property type="component" value="Unassembled WGS sequence"/>
</dbReference>
<name>A0ABQ5V3X7_9PROT</name>
<dbReference type="InterPro" id="IPR011856">
    <property type="entry name" value="tRNA_endonuc-like_dom_sf"/>
</dbReference>
<dbReference type="InterPro" id="IPR003509">
    <property type="entry name" value="UPF0102_YraN-like"/>
</dbReference>